<dbReference type="RefSeq" id="WP_110173824.1">
    <property type="nucleotide sequence ID" value="NZ_CP015136.1"/>
</dbReference>
<dbReference type="PANTHER" id="PTHR43335:SF4">
    <property type="entry name" value="ABC TRANSPORTER, ATP-BINDING PROTEIN"/>
    <property type="match status" value="1"/>
</dbReference>
<dbReference type="PROSITE" id="PS50893">
    <property type="entry name" value="ABC_TRANSPORTER_2"/>
    <property type="match status" value="1"/>
</dbReference>
<dbReference type="CDD" id="cd03230">
    <property type="entry name" value="ABC_DR_subfamily_A"/>
    <property type="match status" value="1"/>
</dbReference>
<dbReference type="Pfam" id="PF00005">
    <property type="entry name" value="ABC_tran"/>
    <property type="match status" value="1"/>
</dbReference>
<dbReference type="PROSITE" id="PS00211">
    <property type="entry name" value="ABC_TRANSPORTER_1"/>
    <property type="match status" value="1"/>
</dbReference>
<organism evidence="6 7">
    <name type="scientific">Luteitalea pratensis</name>
    <dbReference type="NCBI Taxonomy" id="1855912"/>
    <lineage>
        <taxon>Bacteria</taxon>
        <taxon>Pseudomonadati</taxon>
        <taxon>Acidobacteriota</taxon>
        <taxon>Vicinamibacteria</taxon>
        <taxon>Vicinamibacterales</taxon>
        <taxon>Vicinamibacteraceae</taxon>
        <taxon>Luteitalea</taxon>
    </lineage>
</organism>
<dbReference type="InterPro" id="IPR003439">
    <property type="entry name" value="ABC_transporter-like_ATP-bd"/>
</dbReference>
<dbReference type="InterPro" id="IPR017871">
    <property type="entry name" value="ABC_transporter-like_CS"/>
</dbReference>
<feature type="domain" description="ABC transporter" evidence="5">
    <location>
        <begin position="2"/>
        <end position="232"/>
    </location>
</feature>
<dbReference type="SUPFAM" id="SSF52540">
    <property type="entry name" value="P-loop containing nucleoside triphosphate hydrolases"/>
    <property type="match status" value="1"/>
</dbReference>
<gene>
    <name evidence="6" type="primary">ybhF_5</name>
    <name evidence="6" type="ORF">LuPra_05633</name>
</gene>
<dbReference type="GO" id="GO:0016887">
    <property type="term" value="F:ATP hydrolysis activity"/>
    <property type="evidence" value="ECO:0007669"/>
    <property type="project" value="InterPro"/>
</dbReference>
<dbReference type="PANTHER" id="PTHR43335">
    <property type="entry name" value="ABC TRANSPORTER, ATP-BINDING PROTEIN"/>
    <property type="match status" value="1"/>
</dbReference>
<keyword evidence="3" id="KW-0547">Nucleotide-binding</keyword>
<dbReference type="SMART" id="SM00382">
    <property type="entry name" value="AAA"/>
    <property type="match status" value="1"/>
</dbReference>
<keyword evidence="2" id="KW-0813">Transport</keyword>
<sequence>MIRVVDLHHAYGETPAVQGLSFEAGVGEVLGLLGPNGAGKSTTVKILTGLLPLQRGHVEVAGFDIASHPLDVKRRVGYVPETGALYDALTPDEYFRFISMLYRLDPGVVQPRIEEMLRMFELDSVRSARMVTFSKGMRQKVLIAAALLHAPDVIIFDEPLNGLDANAMLVFKELLRGLAAQGRTILFCSHLLDVVERLCPRIVIVDKGRAIAEGTPDAIAQRTHRPTLEQAFAVLTGARSVQDATAGVLSSLEWRA</sequence>
<dbReference type="OrthoDB" id="9804819at2"/>
<accession>A0A143PWD4</accession>
<comment type="similarity">
    <text evidence="1">Belongs to the ABC transporter superfamily.</text>
</comment>
<evidence type="ECO:0000256" key="1">
    <source>
        <dbReference type="ARBA" id="ARBA00005417"/>
    </source>
</evidence>
<evidence type="ECO:0000259" key="5">
    <source>
        <dbReference type="PROSITE" id="PS50893"/>
    </source>
</evidence>
<reference evidence="7" key="2">
    <citation type="submission" date="2016-04" db="EMBL/GenBank/DDBJ databases">
        <title>First Complete Genome Sequence of a Subdivision 6 Acidobacterium.</title>
        <authorList>
            <person name="Huang S."/>
            <person name="Vieira S."/>
            <person name="Bunk B."/>
            <person name="Riedel T."/>
            <person name="Sproeer C."/>
            <person name="Overmann J."/>
        </authorList>
    </citation>
    <scope>NUCLEOTIDE SEQUENCE [LARGE SCALE GENOMIC DNA]</scope>
    <source>
        <strain evidence="7">DSM 100886 HEG_-6_39</strain>
    </source>
</reference>
<proteinExistence type="inferred from homology"/>
<dbReference type="EMBL" id="CP015136">
    <property type="protein sequence ID" value="AMY12360.1"/>
    <property type="molecule type" value="Genomic_DNA"/>
</dbReference>
<dbReference type="Proteomes" id="UP000076079">
    <property type="component" value="Chromosome"/>
</dbReference>
<dbReference type="Gene3D" id="3.40.50.300">
    <property type="entry name" value="P-loop containing nucleotide triphosphate hydrolases"/>
    <property type="match status" value="1"/>
</dbReference>
<dbReference type="GO" id="GO:0005524">
    <property type="term" value="F:ATP binding"/>
    <property type="evidence" value="ECO:0007669"/>
    <property type="project" value="UniProtKB-KW"/>
</dbReference>
<evidence type="ECO:0000256" key="3">
    <source>
        <dbReference type="ARBA" id="ARBA00022741"/>
    </source>
</evidence>
<dbReference type="AlphaFoldDB" id="A0A143PWD4"/>
<protein>
    <submittedName>
        <fullName evidence="6">Putative ABC transporter ATP-binding protein YbhF</fullName>
    </submittedName>
</protein>
<name>A0A143PWD4_LUTPR</name>
<keyword evidence="4 6" id="KW-0067">ATP-binding</keyword>
<reference evidence="6 7" key="1">
    <citation type="journal article" date="2016" name="Genome Announc.">
        <title>First Complete Genome Sequence of a Subdivision 6 Acidobacterium Strain.</title>
        <authorList>
            <person name="Huang S."/>
            <person name="Vieira S."/>
            <person name="Bunk B."/>
            <person name="Riedel T."/>
            <person name="Sproer C."/>
            <person name="Overmann J."/>
        </authorList>
    </citation>
    <scope>NUCLEOTIDE SEQUENCE [LARGE SCALE GENOMIC DNA]</scope>
    <source>
        <strain evidence="7">DSM 100886 HEG_-6_39</strain>
    </source>
</reference>
<evidence type="ECO:0000256" key="4">
    <source>
        <dbReference type="ARBA" id="ARBA00022840"/>
    </source>
</evidence>
<dbReference type="STRING" id="1855912.LuPra_05633"/>
<dbReference type="InterPro" id="IPR003593">
    <property type="entry name" value="AAA+_ATPase"/>
</dbReference>
<evidence type="ECO:0000313" key="7">
    <source>
        <dbReference type="Proteomes" id="UP000076079"/>
    </source>
</evidence>
<evidence type="ECO:0000313" key="6">
    <source>
        <dbReference type="EMBL" id="AMY12360.1"/>
    </source>
</evidence>
<evidence type="ECO:0000256" key="2">
    <source>
        <dbReference type="ARBA" id="ARBA00022448"/>
    </source>
</evidence>
<dbReference type="InterPro" id="IPR027417">
    <property type="entry name" value="P-loop_NTPase"/>
</dbReference>
<dbReference type="KEGG" id="abac:LuPra_05633"/>
<keyword evidence="7" id="KW-1185">Reference proteome</keyword>